<accession>A0A2H8TDV9</accession>
<dbReference type="InterPro" id="IPR039804">
    <property type="entry name" value="RING-CH-C4HC3_LTN1"/>
</dbReference>
<dbReference type="InterPro" id="IPR054478">
    <property type="entry name" value="LTN1_UBC"/>
</dbReference>
<dbReference type="Gene3D" id="3.30.40.10">
    <property type="entry name" value="Zinc/RING finger domain, C3HC4 (zinc finger)"/>
    <property type="match status" value="1"/>
</dbReference>
<evidence type="ECO:0000256" key="1">
    <source>
        <dbReference type="ARBA" id="ARBA00000900"/>
    </source>
</evidence>
<dbReference type="GO" id="GO:0061630">
    <property type="term" value="F:ubiquitin protein ligase activity"/>
    <property type="evidence" value="ECO:0007669"/>
    <property type="project" value="UniProtKB-UniRule"/>
</dbReference>
<gene>
    <name evidence="18" type="primary">Ltn1_0</name>
</gene>
<evidence type="ECO:0000256" key="10">
    <source>
        <dbReference type="ARBA" id="ARBA00022737"/>
    </source>
</evidence>
<evidence type="ECO:0000256" key="11">
    <source>
        <dbReference type="ARBA" id="ARBA00022771"/>
    </source>
</evidence>
<dbReference type="FunFam" id="3.30.40.10:FF:000038">
    <property type="entry name" value="E3 ubiquitin-protein ligase listerin"/>
    <property type="match status" value="1"/>
</dbReference>
<evidence type="ECO:0000256" key="7">
    <source>
        <dbReference type="ARBA" id="ARBA00022490"/>
    </source>
</evidence>
<sequence>MVFVQVNLYENRGILIVSYMIEETAVDITIQMANNHPLGLIKVSSDKSMINMSQWKGWLKQLALFFSHQNGSIIDGIYLWKLNITKKFDGVEECYICYSILHNSNYQLPKSACRTCHKKFHSSCLYKWFVTSNKSTCPICRNLF</sequence>
<feature type="domain" description="RING-type" evidence="17">
    <location>
        <begin position="94"/>
        <end position="141"/>
    </location>
</feature>
<dbReference type="PANTHER" id="PTHR12389">
    <property type="entry name" value="ZINC FINGER PROTEIN 294"/>
    <property type="match status" value="1"/>
</dbReference>
<evidence type="ECO:0000256" key="5">
    <source>
        <dbReference type="ARBA" id="ARBA00012483"/>
    </source>
</evidence>
<evidence type="ECO:0000256" key="6">
    <source>
        <dbReference type="ARBA" id="ARBA00017157"/>
    </source>
</evidence>
<keyword evidence="12 16" id="KW-0833">Ubl conjugation pathway</keyword>
<dbReference type="UniPathway" id="UPA00143"/>
<comment type="subcellular location">
    <subcellularLocation>
        <location evidence="2">Cytoplasm</location>
        <location evidence="2">Cytosol</location>
    </subcellularLocation>
</comment>
<protein>
    <recommendedName>
        <fullName evidence="6 16">E3 ubiquitin-protein ligase listerin</fullName>
        <ecNumber evidence="5 16">2.3.2.27</ecNumber>
    </recommendedName>
    <alternativeName>
        <fullName evidence="14 16">RING-type E3 ubiquitin transferase listerin</fullName>
    </alternativeName>
</protein>
<dbReference type="InterPro" id="IPR039795">
    <property type="entry name" value="LTN1/Rkr1"/>
</dbReference>
<evidence type="ECO:0000256" key="2">
    <source>
        <dbReference type="ARBA" id="ARBA00004514"/>
    </source>
</evidence>
<keyword evidence="8 16" id="KW-0808">Transferase</keyword>
<dbReference type="InterPro" id="IPR013083">
    <property type="entry name" value="Znf_RING/FYVE/PHD"/>
</dbReference>
<evidence type="ECO:0000313" key="18">
    <source>
        <dbReference type="EMBL" id="MBW12281.1"/>
    </source>
</evidence>
<dbReference type="GO" id="GO:1990112">
    <property type="term" value="C:RQC complex"/>
    <property type="evidence" value="ECO:0007669"/>
    <property type="project" value="UniProtKB-UniRule"/>
</dbReference>
<evidence type="ECO:0000256" key="3">
    <source>
        <dbReference type="ARBA" id="ARBA00004906"/>
    </source>
</evidence>
<keyword evidence="11 15" id="KW-0863">Zinc-finger</keyword>
<comment type="function">
    <text evidence="16">E3 ubiquitin-protein ligase. Component of the ribosome quality control complex (RQC), a ribosome-associated complex that mediates ubiquitination and extraction of incompletely synthesized nascent chains for proteasomal degradation.</text>
</comment>
<name>A0A2H8TDV9_9HEMI</name>
<evidence type="ECO:0000256" key="4">
    <source>
        <dbReference type="ARBA" id="ARBA00007997"/>
    </source>
</evidence>
<keyword evidence="13 16" id="KW-0862">Zinc</keyword>
<keyword evidence="10" id="KW-0677">Repeat</keyword>
<dbReference type="GO" id="GO:0043023">
    <property type="term" value="F:ribosomal large subunit binding"/>
    <property type="evidence" value="ECO:0007669"/>
    <property type="project" value="TreeGrafter"/>
</dbReference>
<dbReference type="PANTHER" id="PTHR12389:SF0">
    <property type="entry name" value="E3 UBIQUITIN-PROTEIN LIGASE LISTERIN"/>
    <property type="match status" value="1"/>
</dbReference>
<comment type="similarity">
    <text evidence="4 16">Belongs to the LTN1 family.</text>
</comment>
<comment type="pathway">
    <text evidence="3 16">Protein modification; protein ubiquitination.</text>
</comment>
<dbReference type="Pfam" id="PF13639">
    <property type="entry name" value="zf-RING_2"/>
    <property type="match status" value="1"/>
</dbReference>
<keyword evidence="7" id="KW-0963">Cytoplasm</keyword>
<organism evidence="18">
    <name type="scientific">Melanaphis sacchari</name>
    <dbReference type="NCBI Taxonomy" id="742174"/>
    <lineage>
        <taxon>Eukaryota</taxon>
        <taxon>Metazoa</taxon>
        <taxon>Ecdysozoa</taxon>
        <taxon>Arthropoda</taxon>
        <taxon>Hexapoda</taxon>
        <taxon>Insecta</taxon>
        <taxon>Pterygota</taxon>
        <taxon>Neoptera</taxon>
        <taxon>Paraneoptera</taxon>
        <taxon>Hemiptera</taxon>
        <taxon>Sternorrhyncha</taxon>
        <taxon>Aphidomorpha</taxon>
        <taxon>Aphidoidea</taxon>
        <taxon>Aphididae</taxon>
        <taxon>Aphidini</taxon>
        <taxon>Melanaphis</taxon>
    </lineage>
</organism>
<dbReference type="InterPro" id="IPR001841">
    <property type="entry name" value="Znf_RING"/>
</dbReference>
<reference evidence="18" key="1">
    <citation type="submission" date="2017-10" db="EMBL/GenBank/DDBJ databases">
        <title>Transcriptome Assembly of Sugarcane Aphid Adults.</title>
        <authorList>
            <person name="Scully E.D."/>
            <person name="Palmer N.A."/>
            <person name="Geib S.M."/>
            <person name="Sarath G."/>
            <person name="Sattler S.E."/>
        </authorList>
    </citation>
    <scope>NUCLEOTIDE SEQUENCE</scope>
    <source>
        <tissue evidence="18">Whole body</tissue>
    </source>
</reference>
<dbReference type="GO" id="GO:0005829">
    <property type="term" value="C:cytosol"/>
    <property type="evidence" value="ECO:0007669"/>
    <property type="project" value="UniProtKB-SubCell"/>
</dbReference>
<evidence type="ECO:0000256" key="16">
    <source>
        <dbReference type="RuleBase" id="RU367090"/>
    </source>
</evidence>
<evidence type="ECO:0000256" key="8">
    <source>
        <dbReference type="ARBA" id="ARBA00022679"/>
    </source>
</evidence>
<proteinExistence type="inferred from homology"/>
<evidence type="ECO:0000256" key="9">
    <source>
        <dbReference type="ARBA" id="ARBA00022723"/>
    </source>
</evidence>
<evidence type="ECO:0000259" key="17">
    <source>
        <dbReference type="PROSITE" id="PS50089"/>
    </source>
</evidence>
<evidence type="ECO:0000256" key="13">
    <source>
        <dbReference type="ARBA" id="ARBA00022833"/>
    </source>
</evidence>
<dbReference type="CDD" id="cd16491">
    <property type="entry name" value="RING-CH-C4HC3_LTN1"/>
    <property type="match status" value="1"/>
</dbReference>
<comment type="subunit">
    <text evidence="16">Component of the ribosome quality control complex (RQC).</text>
</comment>
<dbReference type="InterPro" id="IPR011016">
    <property type="entry name" value="Znf_RING-CH"/>
</dbReference>
<evidence type="ECO:0000256" key="14">
    <source>
        <dbReference type="ARBA" id="ARBA00032366"/>
    </source>
</evidence>
<dbReference type="GO" id="GO:0008270">
    <property type="term" value="F:zinc ion binding"/>
    <property type="evidence" value="ECO:0007669"/>
    <property type="project" value="UniProtKB-KW"/>
</dbReference>
<dbReference type="EC" id="2.3.2.27" evidence="5 16"/>
<dbReference type="AlphaFoldDB" id="A0A2H8TDV9"/>
<dbReference type="GO" id="GO:1990116">
    <property type="term" value="P:ribosome-associated ubiquitin-dependent protein catabolic process"/>
    <property type="evidence" value="ECO:0007669"/>
    <property type="project" value="UniProtKB-UniRule"/>
</dbReference>
<evidence type="ECO:0000256" key="15">
    <source>
        <dbReference type="PROSITE-ProRule" id="PRU00175"/>
    </source>
</evidence>
<dbReference type="GO" id="GO:0072344">
    <property type="term" value="P:rescue of stalled ribosome"/>
    <property type="evidence" value="ECO:0007669"/>
    <property type="project" value="UniProtKB-UniRule"/>
</dbReference>
<dbReference type="EMBL" id="GFXV01000476">
    <property type="protein sequence ID" value="MBW12281.1"/>
    <property type="molecule type" value="Transcribed_RNA"/>
</dbReference>
<comment type="catalytic activity">
    <reaction evidence="1 16">
        <text>S-ubiquitinyl-[E2 ubiquitin-conjugating enzyme]-L-cysteine + [acceptor protein]-L-lysine = [E2 ubiquitin-conjugating enzyme]-L-cysteine + N(6)-ubiquitinyl-[acceptor protein]-L-lysine.</text>
        <dbReference type="EC" id="2.3.2.27"/>
    </reaction>
</comment>
<dbReference type="PROSITE" id="PS50089">
    <property type="entry name" value="ZF_RING_2"/>
    <property type="match status" value="1"/>
</dbReference>
<keyword evidence="9 16" id="KW-0479">Metal-binding</keyword>
<evidence type="ECO:0000256" key="12">
    <source>
        <dbReference type="ARBA" id="ARBA00022786"/>
    </source>
</evidence>
<dbReference type="Pfam" id="PF23009">
    <property type="entry name" value="UBC_like"/>
    <property type="match status" value="1"/>
</dbReference>
<dbReference type="SMART" id="SM00744">
    <property type="entry name" value="RINGv"/>
    <property type="match status" value="1"/>
</dbReference>
<dbReference type="GO" id="GO:0016567">
    <property type="term" value="P:protein ubiquitination"/>
    <property type="evidence" value="ECO:0007669"/>
    <property type="project" value="UniProtKB-UniPathway"/>
</dbReference>
<dbReference type="SUPFAM" id="SSF57850">
    <property type="entry name" value="RING/U-box"/>
    <property type="match status" value="1"/>
</dbReference>
<dbReference type="OrthoDB" id="6108at2759"/>